<reference key="1">
    <citation type="submission" date="2009-08" db="EMBL/GenBank/DDBJ databases">
        <title>The genome sequence of Spirochaeta thermophila DSM6192.</title>
        <authorList>
            <person name="Angelov A."/>
            <person name="Mientus M."/>
            <person name="Wittenberg S."/>
            <person name="Lehmann R."/>
            <person name="Liesegang H."/>
            <person name="Daniel R."/>
            <person name="Liebl W."/>
        </authorList>
    </citation>
    <scope>NUCLEOTIDE SEQUENCE</scope>
    <source>
        <strain>DSM 6192</strain>
    </source>
</reference>
<evidence type="ECO:0008006" key="3">
    <source>
        <dbReference type="Google" id="ProtNLM"/>
    </source>
</evidence>
<proteinExistence type="predicted"/>
<sequence length="158" mass="17708">MNHVSKLFFRLVVVTVSIMIIGCSNNNVKRIEYSFKQVNGLKDEDVVIELAEEDKNGISVNINFKRKEIPFTYDIVFGDAGIYAVDVLCEGRLKGGKVEVILSYSGSGKVVWQKEIVPGRVNIKSSQIDFYSNELTVLLEFREAIEGTLKIIITPCSI</sequence>
<dbReference type="AlphaFoldDB" id="E0RRE8"/>
<organism evidence="1 2">
    <name type="scientific">Winmispira thermophila (strain ATCC 49972 / DSM 6192 / RI 19.B1)</name>
    <name type="common">Spirochaeta thermophila</name>
    <dbReference type="NCBI Taxonomy" id="665571"/>
    <lineage>
        <taxon>Bacteria</taxon>
        <taxon>Pseudomonadati</taxon>
        <taxon>Spirochaetota</taxon>
        <taxon>Spirochaetia</taxon>
        <taxon>Winmispirales</taxon>
        <taxon>Winmispiraceae</taxon>
        <taxon>Winmispira</taxon>
    </lineage>
</organism>
<dbReference type="RefSeq" id="WP_013313490.1">
    <property type="nucleotide sequence ID" value="NC_014484.1"/>
</dbReference>
<dbReference type="HOGENOM" id="CLU_1668316_0_0_12"/>
<dbReference type="PaxDb" id="665571-STHERM_c06910"/>
<protein>
    <recommendedName>
        <fullName evidence="3">Lipoprotein</fullName>
    </recommendedName>
</protein>
<reference evidence="1 2" key="2">
    <citation type="journal article" date="2010" name="J. Bacteriol.">
        <title>Genome sequence of the polysaccharide-degrading, thermophilic anaerobe Spirochaeta thermophila DSM 6192.</title>
        <authorList>
            <person name="Angelov A."/>
            <person name="Liebl S."/>
            <person name="Ballschmiter M."/>
            <person name="Bomeke M."/>
            <person name="Lehmann R."/>
            <person name="Liesegang H."/>
            <person name="Daniel R."/>
            <person name="Liebl W."/>
        </authorList>
    </citation>
    <scope>NUCLEOTIDE SEQUENCE [LARGE SCALE GENOMIC DNA]</scope>
    <source>
        <strain evidence="2">ATCC 49972 / DSM 6192 / RI 19.B1</strain>
    </source>
</reference>
<dbReference type="KEGG" id="sta:STHERM_c06910"/>
<dbReference type="EMBL" id="CP001698">
    <property type="protein sequence ID" value="ADN01649.1"/>
    <property type="molecule type" value="Genomic_DNA"/>
</dbReference>
<evidence type="ECO:0000313" key="2">
    <source>
        <dbReference type="Proteomes" id="UP000001296"/>
    </source>
</evidence>
<evidence type="ECO:0000313" key="1">
    <source>
        <dbReference type="EMBL" id="ADN01649.1"/>
    </source>
</evidence>
<accession>E0RRE8</accession>
<dbReference type="PROSITE" id="PS51257">
    <property type="entry name" value="PROKAR_LIPOPROTEIN"/>
    <property type="match status" value="1"/>
</dbReference>
<gene>
    <name evidence="1" type="ordered locus">STHERM_c06910</name>
</gene>
<name>E0RRE8_WINT6</name>
<dbReference type="Proteomes" id="UP000001296">
    <property type="component" value="Chromosome"/>
</dbReference>